<dbReference type="InterPro" id="IPR043502">
    <property type="entry name" value="DNA/RNA_pol_sf"/>
</dbReference>
<evidence type="ECO:0000256" key="3">
    <source>
        <dbReference type="ARBA" id="ARBA00022722"/>
    </source>
</evidence>
<evidence type="ECO:0000259" key="7">
    <source>
        <dbReference type="Pfam" id="PF17917"/>
    </source>
</evidence>
<organism evidence="9 10">
    <name type="scientific">Solanum verrucosum</name>
    <dbReference type="NCBI Taxonomy" id="315347"/>
    <lineage>
        <taxon>Eukaryota</taxon>
        <taxon>Viridiplantae</taxon>
        <taxon>Streptophyta</taxon>
        <taxon>Embryophyta</taxon>
        <taxon>Tracheophyta</taxon>
        <taxon>Spermatophyta</taxon>
        <taxon>Magnoliopsida</taxon>
        <taxon>eudicotyledons</taxon>
        <taxon>Gunneridae</taxon>
        <taxon>Pentapetalae</taxon>
        <taxon>asterids</taxon>
        <taxon>lamiids</taxon>
        <taxon>Solanales</taxon>
        <taxon>Solanaceae</taxon>
        <taxon>Solanoideae</taxon>
        <taxon>Solaneae</taxon>
        <taxon>Solanum</taxon>
    </lineage>
</organism>
<feature type="domain" description="Integrase zinc-binding" evidence="8">
    <location>
        <begin position="184"/>
        <end position="239"/>
    </location>
</feature>
<dbReference type="SUPFAM" id="SSF56672">
    <property type="entry name" value="DNA/RNA polymerases"/>
    <property type="match status" value="1"/>
</dbReference>
<keyword evidence="10" id="KW-1185">Reference proteome</keyword>
<dbReference type="Gene3D" id="1.10.340.70">
    <property type="match status" value="1"/>
</dbReference>
<evidence type="ECO:0000313" key="10">
    <source>
        <dbReference type="Proteomes" id="UP001234989"/>
    </source>
</evidence>
<keyword evidence="2" id="KW-0548">Nucleotidyltransferase</keyword>
<protein>
    <recommendedName>
        <fullName evidence="11">Integrase zinc-binding domain-containing protein</fullName>
    </recommendedName>
</protein>
<dbReference type="GO" id="GO:0003964">
    <property type="term" value="F:RNA-directed DNA polymerase activity"/>
    <property type="evidence" value="ECO:0007669"/>
    <property type="project" value="UniProtKB-KW"/>
</dbReference>
<sequence>VVKGARLSPARRDDALTPFHSVARRSEKGDVRRQYGDGNVLFFSSFLQFLVAEPRIVNRAETAAHCSVLFTVTADCCPLTPIDIRNFLGLASYYKKFVEGFLSIAAPLSKLTQKKARFQWPENRRVIAYDSTQLKVHENYPTHDLELAVMVFALKIWRHYLYSVHVYVFTDHKSLQLCVPDVDSLRDQILTEAHSLRYFVHPGSTKIYRDLRKVFWWNGMKKDIVDFVAKCQNCQQMKVEHQRPGGKAKEGDD</sequence>
<gene>
    <name evidence="9" type="ORF">MTR67_007860</name>
</gene>
<proteinExistence type="predicted"/>
<keyword evidence="5" id="KW-0378">Hydrolase</keyword>
<dbReference type="EMBL" id="CP133613">
    <property type="protein sequence ID" value="WMV14475.1"/>
    <property type="molecule type" value="Genomic_DNA"/>
</dbReference>
<keyword evidence="6" id="KW-0695">RNA-directed DNA polymerase</keyword>
<dbReference type="Proteomes" id="UP001234989">
    <property type="component" value="Chromosome 2"/>
</dbReference>
<feature type="non-terminal residue" evidence="9">
    <location>
        <position position="1"/>
    </location>
</feature>
<dbReference type="GO" id="GO:0016787">
    <property type="term" value="F:hydrolase activity"/>
    <property type="evidence" value="ECO:0007669"/>
    <property type="project" value="UniProtKB-KW"/>
</dbReference>
<dbReference type="PANTHER" id="PTHR37984:SF5">
    <property type="entry name" value="PROTEIN NYNRIN-LIKE"/>
    <property type="match status" value="1"/>
</dbReference>
<evidence type="ECO:0000256" key="2">
    <source>
        <dbReference type="ARBA" id="ARBA00022695"/>
    </source>
</evidence>
<feature type="domain" description="Reverse transcriptase RNase H-like" evidence="7">
    <location>
        <begin position="122"/>
        <end position="179"/>
    </location>
</feature>
<dbReference type="InterPro" id="IPR041588">
    <property type="entry name" value="Integrase_H2C2"/>
</dbReference>
<dbReference type="PANTHER" id="PTHR37984">
    <property type="entry name" value="PROTEIN CBG26694"/>
    <property type="match status" value="1"/>
</dbReference>
<keyword evidence="3" id="KW-0540">Nuclease</keyword>
<dbReference type="Pfam" id="PF17917">
    <property type="entry name" value="RT_RNaseH"/>
    <property type="match status" value="1"/>
</dbReference>
<dbReference type="Gene3D" id="3.30.70.270">
    <property type="match status" value="1"/>
</dbReference>
<keyword evidence="1" id="KW-0808">Transferase</keyword>
<name>A0AAF0Q447_SOLVR</name>
<evidence type="ECO:0000256" key="4">
    <source>
        <dbReference type="ARBA" id="ARBA00022759"/>
    </source>
</evidence>
<dbReference type="AlphaFoldDB" id="A0AAF0Q447"/>
<evidence type="ECO:0008006" key="11">
    <source>
        <dbReference type="Google" id="ProtNLM"/>
    </source>
</evidence>
<dbReference type="InterPro" id="IPR041373">
    <property type="entry name" value="RT_RNaseH"/>
</dbReference>
<evidence type="ECO:0000256" key="6">
    <source>
        <dbReference type="ARBA" id="ARBA00022918"/>
    </source>
</evidence>
<dbReference type="Pfam" id="PF17921">
    <property type="entry name" value="Integrase_H2C2"/>
    <property type="match status" value="1"/>
</dbReference>
<dbReference type="GO" id="GO:0004519">
    <property type="term" value="F:endonuclease activity"/>
    <property type="evidence" value="ECO:0007669"/>
    <property type="project" value="UniProtKB-KW"/>
</dbReference>
<keyword evidence="4" id="KW-0255">Endonuclease</keyword>
<evidence type="ECO:0000313" key="9">
    <source>
        <dbReference type="EMBL" id="WMV14475.1"/>
    </source>
</evidence>
<dbReference type="InterPro" id="IPR043128">
    <property type="entry name" value="Rev_trsase/Diguanyl_cyclase"/>
</dbReference>
<reference evidence="9" key="1">
    <citation type="submission" date="2023-08" db="EMBL/GenBank/DDBJ databases">
        <title>A de novo genome assembly of Solanum verrucosum Schlechtendal, a Mexican diploid species geographically isolated from the other diploid A-genome species in potato relatives.</title>
        <authorList>
            <person name="Hosaka K."/>
        </authorList>
    </citation>
    <scope>NUCLEOTIDE SEQUENCE</scope>
    <source>
        <tissue evidence="9">Young leaves</tissue>
    </source>
</reference>
<evidence type="ECO:0000259" key="8">
    <source>
        <dbReference type="Pfam" id="PF17921"/>
    </source>
</evidence>
<evidence type="ECO:0000256" key="5">
    <source>
        <dbReference type="ARBA" id="ARBA00022801"/>
    </source>
</evidence>
<accession>A0AAF0Q447</accession>
<evidence type="ECO:0000256" key="1">
    <source>
        <dbReference type="ARBA" id="ARBA00022679"/>
    </source>
</evidence>
<dbReference type="FunFam" id="1.10.340.70:FF:000001">
    <property type="entry name" value="Retrovirus-related Pol polyprotein from transposon gypsy-like Protein"/>
    <property type="match status" value="1"/>
</dbReference>
<dbReference type="InterPro" id="IPR050951">
    <property type="entry name" value="Retrovirus_Pol_polyprotein"/>
</dbReference>